<dbReference type="GO" id="GO:0006508">
    <property type="term" value="P:proteolysis"/>
    <property type="evidence" value="ECO:0007669"/>
    <property type="project" value="UniProtKB-KW"/>
</dbReference>
<evidence type="ECO:0000256" key="4">
    <source>
        <dbReference type="ARBA" id="ARBA00022833"/>
    </source>
</evidence>
<dbReference type="AlphaFoldDB" id="A0A0F8ZFH2"/>
<evidence type="ECO:0000313" key="7">
    <source>
        <dbReference type="EMBL" id="KKK65239.1"/>
    </source>
</evidence>
<feature type="domain" description="JAB" evidence="6">
    <location>
        <begin position="7"/>
        <end position="112"/>
    </location>
</feature>
<evidence type="ECO:0000259" key="6">
    <source>
        <dbReference type="Pfam" id="PF14464"/>
    </source>
</evidence>
<reference evidence="7" key="1">
    <citation type="journal article" date="2015" name="Nature">
        <title>Complex archaea that bridge the gap between prokaryotes and eukaryotes.</title>
        <authorList>
            <person name="Spang A."/>
            <person name="Saw J.H."/>
            <person name="Jorgensen S.L."/>
            <person name="Zaremba-Niedzwiedzka K."/>
            <person name="Martijn J."/>
            <person name="Lind A.E."/>
            <person name="van Eijk R."/>
            <person name="Schleper C."/>
            <person name="Guy L."/>
            <person name="Ettema T.J."/>
        </authorList>
    </citation>
    <scope>NUCLEOTIDE SEQUENCE</scope>
</reference>
<keyword evidence="3" id="KW-0378">Hydrolase</keyword>
<evidence type="ECO:0000256" key="2">
    <source>
        <dbReference type="ARBA" id="ARBA00022723"/>
    </source>
</evidence>
<dbReference type="PANTHER" id="PTHR34858:SF1">
    <property type="entry name" value="CYSO-CYSTEINE PEPTIDASE"/>
    <property type="match status" value="1"/>
</dbReference>
<dbReference type="GO" id="GO:0008270">
    <property type="term" value="F:zinc ion binding"/>
    <property type="evidence" value="ECO:0007669"/>
    <property type="project" value="TreeGrafter"/>
</dbReference>
<dbReference type="InterPro" id="IPR051929">
    <property type="entry name" value="VirAsm_ModProt"/>
</dbReference>
<evidence type="ECO:0000256" key="5">
    <source>
        <dbReference type="ARBA" id="ARBA00023049"/>
    </source>
</evidence>
<sequence length="135" mass="15222">MLYLKRNIINQMIQWTLSERPNEAAGYLFKQNALFVKIITANHSAGHFYDENPEALLKLINKHGKVSGIFHSHPGRAIPSAMDYTYMKTTIPLFNCVWFIMSNDLKLRAWTLGSCVGGSFTGPIELEVEKMGGKS</sequence>
<name>A0A0F8ZFH2_9ZZZZ</name>
<keyword evidence="4" id="KW-0862">Zinc</keyword>
<keyword evidence="2" id="KW-0479">Metal-binding</keyword>
<accession>A0A0F8ZFH2</accession>
<dbReference type="PANTHER" id="PTHR34858">
    <property type="entry name" value="CYSO-CYSTEINE PEPTIDASE"/>
    <property type="match status" value="1"/>
</dbReference>
<organism evidence="7">
    <name type="scientific">marine sediment metagenome</name>
    <dbReference type="NCBI Taxonomy" id="412755"/>
    <lineage>
        <taxon>unclassified sequences</taxon>
        <taxon>metagenomes</taxon>
        <taxon>ecological metagenomes</taxon>
    </lineage>
</organism>
<dbReference type="EMBL" id="LAZR01060653">
    <property type="protein sequence ID" value="KKK65239.1"/>
    <property type="molecule type" value="Genomic_DNA"/>
</dbReference>
<dbReference type="Pfam" id="PF14464">
    <property type="entry name" value="Prok-JAB"/>
    <property type="match status" value="1"/>
</dbReference>
<keyword evidence="1" id="KW-0645">Protease</keyword>
<evidence type="ECO:0000256" key="3">
    <source>
        <dbReference type="ARBA" id="ARBA00022801"/>
    </source>
</evidence>
<protein>
    <recommendedName>
        <fullName evidence="6">JAB domain-containing protein</fullName>
    </recommendedName>
</protein>
<dbReference type="InterPro" id="IPR028090">
    <property type="entry name" value="JAB_dom_prok"/>
</dbReference>
<dbReference type="GO" id="GO:0008235">
    <property type="term" value="F:metalloexopeptidase activity"/>
    <property type="evidence" value="ECO:0007669"/>
    <property type="project" value="TreeGrafter"/>
</dbReference>
<evidence type="ECO:0000256" key="1">
    <source>
        <dbReference type="ARBA" id="ARBA00022670"/>
    </source>
</evidence>
<dbReference type="Gene3D" id="3.40.140.10">
    <property type="entry name" value="Cytidine Deaminase, domain 2"/>
    <property type="match status" value="1"/>
</dbReference>
<dbReference type="SUPFAM" id="SSF102712">
    <property type="entry name" value="JAB1/MPN domain"/>
    <property type="match status" value="1"/>
</dbReference>
<proteinExistence type="predicted"/>
<comment type="caution">
    <text evidence="7">The sequence shown here is derived from an EMBL/GenBank/DDBJ whole genome shotgun (WGS) entry which is preliminary data.</text>
</comment>
<gene>
    <name evidence="7" type="ORF">LCGC14_2976170</name>
</gene>
<keyword evidence="5" id="KW-0482">Metalloprotease</keyword>